<keyword evidence="2" id="KW-1185">Reference proteome</keyword>
<name>A0A5P8VX13_9NOSO</name>
<organism evidence="1 2">
    <name type="scientific">Nostoc sphaeroides CCNUC1</name>
    <dbReference type="NCBI Taxonomy" id="2653204"/>
    <lineage>
        <taxon>Bacteria</taxon>
        <taxon>Bacillati</taxon>
        <taxon>Cyanobacteriota</taxon>
        <taxon>Cyanophyceae</taxon>
        <taxon>Nostocales</taxon>
        <taxon>Nostocaceae</taxon>
        <taxon>Nostoc</taxon>
    </lineage>
</organism>
<reference evidence="1 2" key="1">
    <citation type="submission" date="2019-10" db="EMBL/GenBank/DDBJ databases">
        <title>Genomic and transcriptomic insights into the perfect genentic adaptation of a filamentous nitrogen-fixing cyanobacterium to rice fields.</title>
        <authorList>
            <person name="Chen Z."/>
        </authorList>
    </citation>
    <scope>NUCLEOTIDE SEQUENCE [LARGE SCALE GENOMIC DNA]</scope>
    <source>
        <strain evidence="1">CCNUC1</strain>
    </source>
</reference>
<sequence>MVMRKHHYHFLGAGNFHRHHQRNWGWGSAGLFTYTVCQIKLLPVCLHW</sequence>
<dbReference type="EMBL" id="CP045226">
    <property type="protein sequence ID" value="QFS44920.1"/>
    <property type="molecule type" value="Genomic_DNA"/>
</dbReference>
<evidence type="ECO:0000313" key="1">
    <source>
        <dbReference type="EMBL" id="QFS44920.1"/>
    </source>
</evidence>
<dbReference type="Proteomes" id="UP000326678">
    <property type="component" value="Chromosome Gxm1"/>
</dbReference>
<accession>A0A5P8VX13</accession>
<protein>
    <submittedName>
        <fullName evidence="1">Uncharacterized protein</fullName>
    </submittedName>
</protein>
<proteinExistence type="predicted"/>
<gene>
    <name evidence="1" type="ORF">GXM_02395</name>
</gene>
<dbReference type="AlphaFoldDB" id="A0A5P8VX13"/>
<dbReference type="KEGG" id="nsh:GXM_02395"/>
<evidence type="ECO:0000313" key="2">
    <source>
        <dbReference type="Proteomes" id="UP000326678"/>
    </source>
</evidence>